<accession>A0A6N2RG59</accession>
<proteinExistence type="predicted"/>
<sequence length="92" mass="10018">MNFEYCLIVFNSTHAAMAAEKALKGSFEITIMPTLREISQSCGISVRFLPGDYDAVKAFLPGSPVPEGSYTIYGVARVDGKVVPQQLYPELA</sequence>
<dbReference type="Pfam" id="PF11823">
    <property type="entry name" value="Se_S_carrier"/>
    <property type="match status" value="1"/>
</dbReference>
<dbReference type="EMBL" id="CACRSL010000003">
    <property type="protein sequence ID" value="VYS79826.1"/>
    <property type="molecule type" value="Genomic_DNA"/>
</dbReference>
<gene>
    <name evidence="2" type="ORF">AULFYP135_00412</name>
</gene>
<dbReference type="AlphaFoldDB" id="A0A6N2RG59"/>
<protein>
    <recommendedName>
        <fullName evidence="1">Putative Se/S carrier protein-like domain-containing protein</fullName>
    </recommendedName>
</protein>
<feature type="domain" description="Putative Se/S carrier protein-like" evidence="1">
    <location>
        <begin position="5"/>
        <end position="61"/>
    </location>
</feature>
<evidence type="ECO:0000259" key="1">
    <source>
        <dbReference type="Pfam" id="PF11823"/>
    </source>
</evidence>
<evidence type="ECO:0000313" key="2">
    <source>
        <dbReference type="EMBL" id="VYS79826.1"/>
    </source>
</evidence>
<reference evidence="2" key="1">
    <citation type="submission" date="2019-11" db="EMBL/GenBank/DDBJ databases">
        <authorList>
            <person name="Feng L."/>
        </authorList>
    </citation>
    <scope>NUCLEOTIDE SEQUENCE</scope>
    <source>
        <strain evidence="2">AundefinedLFYP135</strain>
    </source>
</reference>
<name>A0A6N2RG59_9FIRM</name>
<dbReference type="InterPro" id="IPR021778">
    <property type="entry name" value="Se/S_carrier-like"/>
</dbReference>
<organism evidence="2">
    <name type="scientific">uncultured Anaerotruncus sp</name>
    <dbReference type="NCBI Taxonomy" id="905011"/>
    <lineage>
        <taxon>Bacteria</taxon>
        <taxon>Bacillati</taxon>
        <taxon>Bacillota</taxon>
        <taxon>Clostridia</taxon>
        <taxon>Eubacteriales</taxon>
        <taxon>Oscillospiraceae</taxon>
        <taxon>Anaerotruncus</taxon>
        <taxon>environmental samples</taxon>
    </lineage>
</organism>